<keyword evidence="1" id="KW-0732">Signal</keyword>
<keyword evidence="4" id="KW-1185">Reference proteome</keyword>
<dbReference type="InterPro" id="IPR025392">
    <property type="entry name" value="DUF4124"/>
</dbReference>
<name>A0A4Y5YIB5_9GAMM</name>
<evidence type="ECO:0000256" key="1">
    <source>
        <dbReference type="SAM" id="SignalP"/>
    </source>
</evidence>
<evidence type="ECO:0000313" key="4">
    <source>
        <dbReference type="Proteomes" id="UP000319809"/>
    </source>
</evidence>
<dbReference type="Pfam" id="PF13511">
    <property type="entry name" value="DUF4124"/>
    <property type="match status" value="1"/>
</dbReference>
<sequence length="148" mass="16807">MGIMRLVIVLTTFAFSTCLFAATIYTWVDEKGVVHYSQQQPQNVDANKIYSEDMEPSKIGTHTPQKKSSVKVESELEKSAKIINQKDKQQAKDICESAKHSLNVLKTHSKLSQQNKESGETVTMTEEQRQAAIKENTDRIRLFCNTQQ</sequence>
<organism evidence="3 4">
    <name type="scientific">Shewanella polaris</name>
    <dbReference type="NCBI Taxonomy" id="2588449"/>
    <lineage>
        <taxon>Bacteria</taxon>
        <taxon>Pseudomonadati</taxon>
        <taxon>Pseudomonadota</taxon>
        <taxon>Gammaproteobacteria</taxon>
        <taxon>Alteromonadales</taxon>
        <taxon>Shewanellaceae</taxon>
        <taxon>Shewanella</taxon>
    </lineage>
</organism>
<dbReference type="RefSeq" id="WP_140235066.1">
    <property type="nucleotide sequence ID" value="NZ_CP041036.1"/>
</dbReference>
<feature type="chain" id="PRO_5021444339" evidence="1">
    <location>
        <begin position="22"/>
        <end position="148"/>
    </location>
</feature>
<dbReference type="Proteomes" id="UP000319809">
    <property type="component" value="Chromosome"/>
</dbReference>
<feature type="signal peptide" evidence="1">
    <location>
        <begin position="1"/>
        <end position="21"/>
    </location>
</feature>
<protein>
    <submittedName>
        <fullName evidence="3">DUF4124 domain-containing protein</fullName>
    </submittedName>
</protein>
<dbReference type="KEGG" id="spol:FH971_16545"/>
<dbReference type="AlphaFoldDB" id="A0A4Y5YIB5"/>
<evidence type="ECO:0000259" key="2">
    <source>
        <dbReference type="Pfam" id="PF13511"/>
    </source>
</evidence>
<dbReference type="EMBL" id="CP041036">
    <property type="protein sequence ID" value="QDE32427.1"/>
    <property type="molecule type" value="Genomic_DNA"/>
</dbReference>
<feature type="domain" description="DUF4124" evidence="2">
    <location>
        <begin position="13"/>
        <end position="49"/>
    </location>
</feature>
<evidence type="ECO:0000313" key="3">
    <source>
        <dbReference type="EMBL" id="QDE32427.1"/>
    </source>
</evidence>
<gene>
    <name evidence="3" type="ORF">FH971_16545</name>
</gene>
<reference evidence="3 4" key="1">
    <citation type="submission" date="2019-06" db="EMBL/GenBank/DDBJ databases">
        <title>The genome of Shewanella sp. SM1901.</title>
        <authorList>
            <person name="Cha Q."/>
        </authorList>
    </citation>
    <scope>NUCLEOTIDE SEQUENCE [LARGE SCALE GENOMIC DNA]</scope>
    <source>
        <strain evidence="3 4">SM1901</strain>
    </source>
</reference>
<accession>A0A4Y5YIB5</accession>
<proteinExistence type="predicted"/>